<accession>A0A1L5NQK9</accession>
<dbReference type="AlphaFoldDB" id="A0A1L5NQK9"/>
<dbReference type="Proteomes" id="UP000184749">
    <property type="component" value="Plasmid pRgalIE4872c"/>
</dbReference>
<protein>
    <submittedName>
        <fullName evidence="1">Uncharacterized protein</fullName>
    </submittedName>
</protein>
<keyword evidence="1" id="KW-0614">Plasmid</keyword>
<evidence type="ECO:0000313" key="2">
    <source>
        <dbReference type="Proteomes" id="UP000184749"/>
    </source>
</evidence>
<dbReference type="EMBL" id="CP017104">
    <property type="protein sequence ID" value="APO70164.1"/>
    <property type="molecule type" value="Genomic_DNA"/>
</dbReference>
<proteinExistence type="predicted"/>
<name>A0A1L5NQK9_9HYPH</name>
<reference evidence="1 2" key="1">
    <citation type="submission" date="2016-09" db="EMBL/GenBank/DDBJ databases">
        <title>The complete genome sequences of Rhizobium gallicum, symbiovars gallicum and phaseoli, symbionts associated to common bean (Phaseolus vulgaris).</title>
        <authorList>
            <person name="Bustos P."/>
            <person name="Santamaria R.I."/>
            <person name="Perez-Carrascal O.M."/>
            <person name="Juarez S."/>
            <person name="Lozano L."/>
            <person name="Martinez-Flores I."/>
            <person name="Martinez-Romero E."/>
            <person name="Cevallos M."/>
            <person name="Romero D."/>
            <person name="Davila G."/>
            <person name="Gonzalez V."/>
        </authorList>
    </citation>
    <scope>NUCLEOTIDE SEQUENCE [LARGE SCALE GENOMIC DNA]</scope>
    <source>
        <strain evidence="1 2">IE4872</strain>
        <plasmid evidence="2">prgalie4872c</plasmid>
    </source>
</reference>
<gene>
    <name evidence="1" type="ORF">IE4872_PC00133</name>
</gene>
<evidence type="ECO:0000313" key="1">
    <source>
        <dbReference type="EMBL" id="APO70164.1"/>
    </source>
</evidence>
<organism evidence="1 2">
    <name type="scientific">Rhizobium gallicum</name>
    <dbReference type="NCBI Taxonomy" id="56730"/>
    <lineage>
        <taxon>Bacteria</taxon>
        <taxon>Pseudomonadati</taxon>
        <taxon>Pseudomonadota</taxon>
        <taxon>Alphaproteobacteria</taxon>
        <taxon>Hyphomicrobiales</taxon>
        <taxon>Rhizobiaceae</taxon>
        <taxon>Rhizobium/Agrobacterium group</taxon>
        <taxon>Rhizobium</taxon>
    </lineage>
</organism>
<sequence length="68" mass="7702">MSHPFRAVNPKATFMMAQTAFAHMWAVRRLLIGSSAHLVHEDSRTARIGSLIRNRSSTFLLIRRNLPG</sequence>
<geneLocation type="plasmid" evidence="2">
    <name>prgalie4872c</name>
</geneLocation>